<protein>
    <submittedName>
        <fullName evidence="6">Branched-chain amino acid aminotransferase</fullName>
    </submittedName>
</protein>
<dbReference type="GO" id="GO:0008652">
    <property type="term" value="P:amino acid biosynthetic process"/>
    <property type="evidence" value="ECO:0007669"/>
    <property type="project" value="UniProtKB-ARBA"/>
</dbReference>
<dbReference type="Gene3D" id="3.30.470.10">
    <property type="match status" value="1"/>
</dbReference>
<dbReference type="InterPro" id="IPR043131">
    <property type="entry name" value="BCAT-like_N"/>
</dbReference>
<keyword evidence="6" id="KW-0032">Aminotransferase</keyword>
<dbReference type="InterPro" id="IPR036038">
    <property type="entry name" value="Aminotransferase-like"/>
</dbReference>
<evidence type="ECO:0000313" key="6">
    <source>
        <dbReference type="EMBL" id="KNZ69737.1"/>
    </source>
</evidence>
<comment type="cofactor">
    <cofactor evidence="1 5">
        <name>pyridoxal 5'-phosphate</name>
        <dbReference type="ChEBI" id="CHEBI:597326"/>
    </cofactor>
</comment>
<dbReference type="AlphaFoldDB" id="A0A0L6W2D1"/>
<dbReference type="Gene3D" id="3.20.10.10">
    <property type="entry name" value="D-amino Acid Aminotransferase, subunit A, domain 2"/>
    <property type="match status" value="1"/>
</dbReference>
<keyword evidence="7" id="KW-1185">Reference proteome</keyword>
<comment type="similarity">
    <text evidence="2 4">Belongs to the class-IV pyridoxal-phosphate-dependent aminotransferase family.</text>
</comment>
<evidence type="ECO:0000256" key="3">
    <source>
        <dbReference type="ARBA" id="ARBA00022898"/>
    </source>
</evidence>
<name>A0A0L6W2D1_9FIRM</name>
<dbReference type="InterPro" id="IPR001544">
    <property type="entry name" value="Aminotrans_IV"/>
</dbReference>
<proteinExistence type="inferred from homology"/>
<dbReference type="PANTHER" id="PTHR42743">
    <property type="entry name" value="AMINO-ACID AMINOTRANSFERASE"/>
    <property type="match status" value="1"/>
</dbReference>
<dbReference type="InterPro" id="IPR018300">
    <property type="entry name" value="Aminotrans_IV_CS"/>
</dbReference>
<evidence type="ECO:0000313" key="7">
    <source>
        <dbReference type="Proteomes" id="UP000037175"/>
    </source>
</evidence>
<sequence length="283" mass="31427">MPDFVYLNDRIVPAEEAKISVFDHGFLYGDGLFETMRAYKDTVFWLDDHVDRLLASCGMMRIKLPWTKEELKKAVLATVAANNLEHAAVRLTVSRGEGPPVPDPAVCQQPTLVITCRPAAKPGGETYEKGVDVVVLKTRRNYDQAFPVSIKSCNFLNNIFAKQELKGTGAYEGLMLNYAGYLTEGTVNNLFFVRRGTLNTPELACGLLAGITRAHVIKLARQEGMEINEGKFKPEDLHEADEVFLTNSLSLIMPVRKVNDRVLCCVPGKVTAKLSELLFGIFD</sequence>
<dbReference type="EMBL" id="LGTE01000009">
    <property type="protein sequence ID" value="KNZ69737.1"/>
    <property type="molecule type" value="Genomic_DNA"/>
</dbReference>
<evidence type="ECO:0000256" key="2">
    <source>
        <dbReference type="ARBA" id="ARBA00009320"/>
    </source>
</evidence>
<dbReference type="RefSeq" id="WP_052217733.1">
    <property type="nucleotide sequence ID" value="NZ_LGTE01000009.1"/>
</dbReference>
<reference evidence="7" key="1">
    <citation type="submission" date="2015-07" db="EMBL/GenBank/DDBJ databases">
        <title>Complete Genome of Thermincola ferriacetica strain Z-0001T.</title>
        <authorList>
            <person name="Lusk B."/>
            <person name="Badalamenti J.P."/>
            <person name="Parameswaran P."/>
            <person name="Bond D.R."/>
            <person name="Torres C.I."/>
        </authorList>
    </citation>
    <scope>NUCLEOTIDE SEQUENCE [LARGE SCALE GENOMIC DNA]</scope>
    <source>
        <strain evidence="7">Z-0001</strain>
    </source>
</reference>
<dbReference type="GO" id="GO:0005829">
    <property type="term" value="C:cytosol"/>
    <property type="evidence" value="ECO:0007669"/>
    <property type="project" value="TreeGrafter"/>
</dbReference>
<organism evidence="6 7">
    <name type="scientific">Thermincola ferriacetica</name>
    <dbReference type="NCBI Taxonomy" id="281456"/>
    <lineage>
        <taxon>Bacteria</taxon>
        <taxon>Bacillati</taxon>
        <taxon>Bacillota</taxon>
        <taxon>Clostridia</taxon>
        <taxon>Eubacteriales</taxon>
        <taxon>Thermincolaceae</taxon>
        <taxon>Thermincola</taxon>
    </lineage>
</organism>
<accession>A0A0L6W2D1</accession>
<evidence type="ECO:0000256" key="5">
    <source>
        <dbReference type="RuleBase" id="RU004516"/>
    </source>
</evidence>
<dbReference type="PATRIC" id="fig|281456.6.peg.1661"/>
<dbReference type="GO" id="GO:0008483">
    <property type="term" value="F:transaminase activity"/>
    <property type="evidence" value="ECO:0007669"/>
    <property type="project" value="UniProtKB-KW"/>
</dbReference>
<keyword evidence="6" id="KW-0808">Transferase</keyword>
<dbReference type="InterPro" id="IPR050571">
    <property type="entry name" value="Class-IV_PLP-Dep_Aminotrnsfr"/>
</dbReference>
<dbReference type="SUPFAM" id="SSF56752">
    <property type="entry name" value="D-aminoacid aminotransferase-like PLP-dependent enzymes"/>
    <property type="match status" value="1"/>
</dbReference>
<dbReference type="InterPro" id="IPR043132">
    <property type="entry name" value="BCAT-like_C"/>
</dbReference>
<dbReference type="Proteomes" id="UP000037175">
    <property type="component" value="Unassembled WGS sequence"/>
</dbReference>
<dbReference type="PANTHER" id="PTHR42743:SF11">
    <property type="entry name" value="AMINODEOXYCHORISMATE LYASE"/>
    <property type="match status" value="1"/>
</dbReference>
<gene>
    <name evidence="6" type="ORF">Tfer_1552</name>
</gene>
<evidence type="ECO:0000256" key="1">
    <source>
        <dbReference type="ARBA" id="ARBA00001933"/>
    </source>
</evidence>
<evidence type="ECO:0000256" key="4">
    <source>
        <dbReference type="RuleBase" id="RU004106"/>
    </source>
</evidence>
<dbReference type="PROSITE" id="PS00770">
    <property type="entry name" value="AA_TRANSFER_CLASS_4"/>
    <property type="match status" value="1"/>
</dbReference>
<dbReference type="FunFam" id="3.20.10.10:FF:000002">
    <property type="entry name" value="D-alanine aminotransferase"/>
    <property type="match status" value="1"/>
</dbReference>
<keyword evidence="3 5" id="KW-0663">Pyridoxal phosphate</keyword>
<dbReference type="Pfam" id="PF01063">
    <property type="entry name" value="Aminotran_4"/>
    <property type="match status" value="1"/>
</dbReference>
<dbReference type="GO" id="GO:0046394">
    <property type="term" value="P:carboxylic acid biosynthetic process"/>
    <property type="evidence" value="ECO:0007669"/>
    <property type="project" value="UniProtKB-ARBA"/>
</dbReference>
<comment type="caution">
    <text evidence="6">The sequence shown here is derived from an EMBL/GenBank/DDBJ whole genome shotgun (WGS) entry which is preliminary data.</text>
</comment>